<keyword evidence="4" id="KW-0238">DNA-binding</keyword>
<keyword evidence="4" id="KW-0067">ATP-binding</keyword>
<dbReference type="GO" id="GO:0005634">
    <property type="term" value="C:nucleus"/>
    <property type="evidence" value="ECO:0007669"/>
    <property type="project" value="UniProtKB-SubCell"/>
</dbReference>
<dbReference type="InterPro" id="IPR025260">
    <property type="entry name" value="CHD1-like_C"/>
</dbReference>
<reference evidence="4 5" key="1">
    <citation type="journal article" date="2018" name="Front. Plant Sci.">
        <title>Red Clover (Trifolium pratense) and Zigzag Clover (T. medium) - A Picture of Genomic Similarities and Differences.</title>
        <authorList>
            <person name="Dluhosova J."/>
            <person name="Istvanek J."/>
            <person name="Nedelnik J."/>
            <person name="Repkova J."/>
        </authorList>
    </citation>
    <scope>NUCLEOTIDE SEQUENCE [LARGE SCALE GENOMIC DNA]</scope>
    <source>
        <strain evidence="5">cv. 10/8</strain>
        <tissue evidence="4">Leaf</tissue>
    </source>
</reference>
<evidence type="ECO:0000259" key="3">
    <source>
        <dbReference type="SMART" id="SM01176"/>
    </source>
</evidence>
<keyword evidence="2" id="KW-0539">Nucleus</keyword>
<keyword evidence="4" id="KW-0547">Nucleotide-binding</keyword>
<dbReference type="GO" id="GO:0003677">
    <property type="term" value="F:DNA binding"/>
    <property type="evidence" value="ECO:0007669"/>
    <property type="project" value="UniProtKB-KW"/>
</dbReference>
<keyword evidence="5" id="KW-1185">Reference proteome</keyword>
<dbReference type="AlphaFoldDB" id="A0A392P6Q6"/>
<comment type="caution">
    <text evidence="4">The sequence shown here is derived from an EMBL/GenBank/DDBJ whole genome shotgun (WGS) entry which is preliminary data.</text>
</comment>
<feature type="domain" description="Chromodomain-helicase-DNA-binding protein 1-like C-terminal" evidence="3">
    <location>
        <begin position="23"/>
        <end position="128"/>
    </location>
</feature>
<proteinExistence type="predicted"/>
<evidence type="ECO:0000313" key="5">
    <source>
        <dbReference type="Proteomes" id="UP000265520"/>
    </source>
</evidence>
<keyword evidence="4" id="KW-0347">Helicase</keyword>
<dbReference type="GO" id="GO:0004386">
    <property type="term" value="F:helicase activity"/>
    <property type="evidence" value="ECO:0007669"/>
    <property type="project" value="UniProtKB-KW"/>
</dbReference>
<dbReference type="Proteomes" id="UP000265520">
    <property type="component" value="Unassembled WGS sequence"/>
</dbReference>
<sequence length="169" mass="20346">MRKDRFQKPRKVEPIVKEEGEMSDNEEVYEQFKEVKWMEWCQDVMVEEMKTLKRLHRLQTTSANLPKEKVLSKIRNYLQLLGRRIDQIVFENEAEPYKQDRMTVRLWKYVSTFSHLSGERLHQIYSKLKQEQNDEAGVGPSASFNRNGNPFHRHMERQRGLKNMANYQV</sequence>
<protein>
    <submittedName>
        <fullName evidence="4">Chromodomain-helicase-DNA-binding protein 1-like</fullName>
    </submittedName>
</protein>
<feature type="non-terminal residue" evidence="4">
    <location>
        <position position="169"/>
    </location>
</feature>
<dbReference type="SMART" id="SM01176">
    <property type="entry name" value="DUF4208"/>
    <property type="match status" value="1"/>
</dbReference>
<name>A0A392P6Q6_9FABA</name>
<keyword evidence="4" id="KW-0378">Hydrolase</keyword>
<accession>A0A392P6Q6</accession>
<dbReference type="Pfam" id="PF13907">
    <property type="entry name" value="CHD1-like_C"/>
    <property type="match status" value="1"/>
</dbReference>
<evidence type="ECO:0000313" key="4">
    <source>
        <dbReference type="EMBL" id="MCI07738.1"/>
    </source>
</evidence>
<organism evidence="4 5">
    <name type="scientific">Trifolium medium</name>
    <dbReference type="NCBI Taxonomy" id="97028"/>
    <lineage>
        <taxon>Eukaryota</taxon>
        <taxon>Viridiplantae</taxon>
        <taxon>Streptophyta</taxon>
        <taxon>Embryophyta</taxon>
        <taxon>Tracheophyta</taxon>
        <taxon>Spermatophyta</taxon>
        <taxon>Magnoliopsida</taxon>
        <taxon>eudicotyledons</taxon>
        <taxon>Gunneridae</taxon>
        <taxon>Pentapetalae</taxon>
        <taxon>rosids</taxon>
        <taxon>fabids</taxon>
        <taxon>Fabales</taxon>
        <taxon>Fabaceae</taxon>
        <taxon>Papilionoideae</taxon>
        <taxon>50 kb inversion clade</taxon>
        <taxon>NPAAA clade</taxon>
        <taxon>Hologalegina</taxon>
        <taxon>IRL clade</taxon>
        <taxon>Trifolieae</taxon>
        <taxon>Trifolium</taxon>
    </lineage>
</organism>
<comment type="subcellular location">
    <subcellularLocation>
        <location evidence="1">Nucleus</location>
    </subcellularLocation>
</comment>
<evidence type="ECO:0000256" key="1">
    <source>
        <dbReference type="ARBA" id="ARBA00004123"/>
    </source>
</evidence>
<dbReference type="EMBL" id="LXQA010066462">
    <property type="protein sequence ID" value="MCI07738.1"/>
    <property type="molecule type" value="Genomic_DNA"/>
</dbReference>
<evidence type="ECO:0000256" key="2">
    <source>
        <dbReference type="ARBA" id="ARBA00023242"/>
    </source>
</evidence>